<feature type="domain" description="N-acetyltransferase" evidence="1">
    <location>
        <begin position="10"/>
        <end position="167"/>
    </location>
</feature>
<dbReference type="OrthoDB" id="41532at2759"/>
<sequence>MSLSSLVMEILIEPATFPRDENAIQSLFSRYAASLSIDLKFQKFQKELDSLPGKYAEPQGGVLLLARPIGDRSLTALGCVALRRDLDGWCEMKRLYVAEEARGTKLGSRLVEAIMSKAKELGYRGIRLDSLPEMRAAQNLYRKYGFTEIPPYYNTPIVGTVFMGREL</sequence>
<dbReference type="InterPro" id="IPR052777">
    <property type="entry name" value="Acetyltransferase_Enz"/>
</dbReference>
<gene>
    <name evidence="2" type="ORF">BDV27DRAFT_139568</name>
</gene>
<proteinExistence type="predicted"/>
<dbReference type="RefSeq" id="XP_031920382.1">
    <property type="nucleotide sequence ID" value="XM_032069485.1"/>
</dbReference>
<evidence type="ECO:0000313" key="3">
    <source>
        <dbReference type="Proteomes" id="UP000326268"/>
    </source>
</evidence>
<organism evidence="2 3">
    <name type="scientific">Aspergillus caelatus</name>
    <dbReference type="NCBI Taxonomy" id="61420"/>
    <lineage>
        <taxon>Eukaryota</taxon>
        <taxon>Fungi</taxon>
        <taxon>Dikarya</taxon>
        <taxon>Ascomycota</taxon>
        <taxon>Pezizomycotina</taxon>
        <taxon>Eurotiomycetes</taxon>
        <taxon>Eurotiomycetidae</taxon>
        <taxon>Eurotiales</taxon>
        <taxon>Aspergillaceae</taxon>
        <taxon>Aspergillus</taxon>
        <taxon>Aspergillus subgen. Circumdati</taxon>
    </lineage>
</organism>
<dbReference type="Pfam" id="PF13508">
    <property type="entry name" value="Acetyltransf_7"/>
    <property type="match status" value="1"/>
</dbReference>
<keyword evidence="2" id="KW-0808">Transferase</keyword>
<dbReference type="AlphaFoldDB" id="A0A5N6ZI51"/>
<keyword evidence="3" id="KW-1185">Reference proteome</keyword>
<dbReference type="PANTHER" id="PTHR43305">
    <property type="entry name" value="FAMILY N-ACETYLTRANSFERASE, PUTATIVE (AFU_ORTHOLOGUE AFUA_2G01380)-RELATED"/>
    <property type="match status" value="1"/>
</dbReference>
<reference evidence="2 3" key="1">
    <citation type="submission" date="2019-04" db="EMBL/GenBank/DDBJ databases">
        <title>Friends and foes A comparative genomics studyof 23 Aspergillus species from section Flavi.</title>
        <authorList>
            <consortium name="DOE Joint Genome Institute"/>
            <person name="Kjaerbolling I."/>
            <person name="Vesth T."/>
            <person name="Frisvad J.C."/>
            <person name="Nybo J.L."/>
            <person name="Theobald S."/>
            <person name="Kildgaard S."/>
            <person name="Isbrandt T."/>
            <person name="Kuo A."/>
            <person name="Sato A."/>
            <person name="Lyhne E.K."/>
            <person name="Kogle M.E."/>
            <person name="Wiebenga A."/>
            <person name="Kun R.S."/>
            <person name="Lubbers R.J."/>
            <person name="Makela M.R."/>
            <person name="Barry K."/>
            <person name="Chovatia M."/>
            <person name="Clum A."/>
            <person name="Daum C."/>
            <person name="Haridas S."/>
            <person name="He G."/>
            <person name="LaButti K."/>
            <person name="Lipzen A."/>
            <person name="Mondo S."/>
            <person name="Riley R."/>
            <person name="Salamov A."/>
            <person name="Simmons B.A."/>
            <person name="Magnuson J.K."/>
            <person name="Henrissat B."/>
            <person name="Mortensen U.H."/>
            <person name="Larsen T.O."/>
            <person name="Devries R.P."/>
            <person name="Grigoriev I.V."/>
            <person name="Machida M."/>
            <person name="Baker S.E."/>
            <person name="Andersen M.R."/>
        </authorList>
    </citation>
    <scope>NUCLEOTIDE SEQUENCE [LARGE SCALE GENOMIC DNA]</scope>
    <source>
        <strain evidence="2 3">CBS 763.97</strain>
    </source>
</reference>
<dbReference type="GO" id="GO:0016747">
    <property type="term" value="F:acyltransferase activity, transferring groups other than amino-acyl groups"/>
    <property type="evidence" value="ECO:0007669"/>
    <property type="project" value="InterPro"/>
</dbReference>
<evidence type="ECO:0000259" key="1">
    <source>
        <dbReference type="PROSITE" id="PS51186"/>
    </source>
</evidence>
<dbReference type="InterPro" id="IPR000182">
    <property type="entry name" value="GNAT_dom"/>
</dbReference>
<accession>A0A5N6ZI51</accession>
<dbReference type="Proteomes" id="UP000326268">
    <property type="component" value="Unassembled WGS sequence"/>
</dbReference>
<dbReference type="CDD" id="cd04301">
    <property type="entry name" value="NAT_SF"/>
    <property type="match status" value="1"/>
</dbReference>
<dbReference type="PANTHER" id="PTHR43305:SF1">
    <property type="entry name" value="FAMILY N-ACETYLTRANSFERASE, PUTATIVE (AFU_ORTHOLOGUE AFUA_2G01380)-RELATED"/>
    <property type="match status" value="1"/>
</dbReference>
<protein>
    <submittedName>
        <fullName evidence="2">Acyl-CoA N-acyltransferase</fullName>
    </submittedName>
</protein>
<dbReference type="EMBL" id="ML738052">
    <property type="protein sequence ID" value="KAE8357301.1"/>
    <property type="molecule type" value="Genomic_DNA"/>
</dbReference>
<keyword evidence="2" id="KW-0012">Acyltransferase</keyword>
<dbReference type="Gene3D" id="3.40.630.30">
    <property type="match status" value="1"/>
</dbReference>
<dbReference type="InterPro" id="IPR016181">
    <property type="entry name" value="Acyl_CoA_acyltransferase"/>
</dbReference>
<name>A0A5N6ZI51_9EURO</name>
<dbReference type="SUPFAM" id="SSF55729">
    <property type="entry name" value="Acyl-CoA N-acyltransferases (Nat)"/>
    <property type="match status" value="1"/>
</dbReference>
<dbReference type="PROSITE" id="PS51186">
    <property type="entry name" value="GNAT"/>
    <property type="match status" value="1"/>
</dbReference>
<dbReference type="GeneID" id="43653931"/>
<evidence type="ECO:0000313" key="2">
    <source>
        <dbReference type="EMBL" id="KAE8357301.1"/>
    </source>
</evidence>